<protein>
    <submittedName>
        <fullName evidence="1">YD repeat-containing protein</fullName>
    </submittedName>
</protein>
<keyword evidence="2" id="KW-1185">Reference proteome</keyword>
<evidence type="ECO:0000313" key="1">
    <source>
        <dbReference type="EMBL" id="SCQ00033.1"/>
    </source>
</evidence>
<dbReference type="AlphaFoldDB" id="A0A1D3TZK8"/>
<feature type="non-terminal residue" evidence="1">
    <location>
        <position position="173"/>
    </location>
</feature>
<organism evidence="1 2">
    <name type="scientific">Anaerobium acetethylicum</name>
    <dbReference type="NCBI Taxonomy" id="1619234"/>
    <lineage>
        <taxon>Bacteria</taxon>
        <taxon>Bacillati</taxon>
        <taxon>Bacillota</taxon>
        <taxon>Clostridia</taxon>
        <taxon>Lachnospirales</taxon>
        <taxon>Lachnospiraceae</taxon>
        <taxon>Anaerobium</taxon>
    </lineage>
</organism>
<gene>
    <name evidence="1" type="ORF">SAMN05421730_11003</name>
</gene>
<dbReference type="Gene3D" id="2.180.10.10">
    <property type="entry name" value="RHS repeat-associated core"/>
    <property type="match status" value="1"/>
</dbReference>
<name>A0A1D3TZK8_9FIRM</name>
<evidence type="ECO:0000313" key="2">
    <source>
        <dbReference type="Proteomes" id="UP000199315"/>
    </source>
</evidence>
<accession>A0A1D3TZK8</accession>
<dbReference type="Proteomes" id="UP000199315">
    <property type="component" value="Unassembled WGS sequence"/>
</dbReference>
<sequence length="173" mass="19750">MSARWPSFFFPGLWLTNTTTWEYDYINYTNKSKYVYYSYDNNGNQLSTFVEEYCGEGSSNSYDSMYNEYDLRNQLVCTRTAEGTEVRSTYNGEGYRVAKSVKAPGEAQGKITYYLYEGDKVILELDSNRNQTGRNVYGTNLLFRTVGNRNSGTTYSYIYNGHGDVTALITDAG</sequence>
<proteinExistence type="predicted"/>
<dbReference type="STRING" id="1619234.SAMN05421730_11003"/>
<reference evidence="1 2" key="1">
    <citation type="submission" date="2016-09" db="EMBL/GenBank/DDBJ databases">
        <authorList>
            <person name="Capua I."/>
            <person name="De Benedictis P."/>
            <person name="Joannis T."/>
            <person name="Lombin L.H."/>
            <person name="Cattoli G."/>
        </authorList>
    </citation>
    <scope>NUCLEOTIDE SEQUENCE [LARGE SCALE GENOMIC DNA]</scope>
    <source>
        <strain evidence="1 2">GluBS11</strain>
    </source>
</reference>
<dbReference type="NCBIfam" id="TIGR01643">
    <property type="entry name" value="YD_repeat_2x"/>
    <property type="match status" value="1"/>
</dbReference>
<dbReference type="InterPro" id="IPR006530">
    <property type="entry name" value="YD"/>
</dbReference>
<dbReference type="EMBL" id="FMKA01000100">
    <property type="protein sequence ID" value="SCQ00033.1"/>
    <property type="molecule type" value="Genomic_DNA"/>
</dbReference>